<gene>
    <name evidence="1" type="ordered locus">MAE_18330</name>
</gene>
<sequence>MTAKPIRANKRIAKPKIKRVIRTERISFIKLPDYGEILTAVFGNFSPPFPV</sequence>
<dbReference type="STRING" id="449447.MAE_18330"/>
<evidence type="ECO:0000313" key="1">
    <source>
        <dbReference type="EMBL" id="BAG01655.1"/>
    </source>
</evidence>
<proteinExistence type="predicted"/>
<dbReference type="AlphaFoldDB" id="B0JWH5"/>
<dbReference type="HOGENOM" id="CLU_3100863_0_0_3"/>
<dbReference type="EMBL" id="AP009552">
    <property type="protein sequence ID" value="BAG01655.1"/>
    <property type="molecule type" value="Genomic_DNA"/>
</dbReference>
<dbReference type="KEGG" id="mar:MAE_18330"/>
<reference evidence="1 2" key="1">
    <citation type="journal article" date="2007" name="DNA Res.">
        <title>Complete genomic structure of the bloom-forming toxic cyanobacterium Microcystis aeruginosa NIES-843.</title>
        <authorList>
            <person name="Kaneko T."/>
            <person name="Nakajima N."/>
            <person name="Okamoto S."/>
            <person name="Suzuki I."/>
            <person name="Tanabe Y."/>
            <person name="Tamaoki M."/>
            <person name="Nakamura Y."/>
            <person name="Kasai F."/>
            <person name="Watanabe A."/>
            <person name="Kawashima K."/>
            <person name="Kishida Y."/>
            <person name="Ono A."/>
            <person name="Shimizu Y."/>
            <person name="Takahashi C."/>
            <person name="Minami C."/>
            <person name="Fujishiro T."/>
            <person name="Kohara M."/>
            <person name="Katoh M."/>
            <person name="Nakazaki N."/>
            <person name="Nakayama S."/>
            <person name="Yamada M."/>
            <person name="Tabata S."/>
            <person name="Watanabe M.M."/>
        </authorList>
    </citation>
    <scope>NUCLEOTIDE SEQUENCE [LARGE SCALE GENOMIC DNA]</scope>
    <source>
        <strain evidence="2">NIES-843 / IAM M-247</strain>
    </source>
</reference>
<accession>B0JWH5</accession>
<evidence type="ECO:0000313" key="2">
    <source>
        <dbReference type="Proteomes" id="UP000001510"/>
    </source>
</evidence>
<dbReference type="EnsemblBacteria" id="BAG01655">
    <property type="protein sequence ID" value="BAG01655"/>
    <property type="gene ID" value="MAE_18330"/>
</dbReference>
<protein>
    <submittedName>
        <fullName evidence="1">Uncharacterized protein</fullName>
    </submittedName>
</protein>
<dbReference type="PaxDb" id="449447-MAE_18330"/>
<dbReference type="Proteomes" id="UP000001510">
    <property type="component" value="Chromosome"/>
</dbReference>
<keyword evidence="2" id="KW-1185">Reference proteome</keyword>
<name>B0JWH5_MICAN</name>
<organism evidence="1 2">
    <name type="scientific">Microcystis aeruginosa (strain NIES-843 / IAM M-2473)</name>
    <dbReference type="NCBI Taxonomy" id="449447"/>
    <lineage>
        <taxon>Bacteria</taxon>
        <taxon>Bacillati</taxon>
        <taxon>Cyanobacteriota</taxon>
        <taxon>Cyanophyceae</taxon>
        <taxon>Oscillatoriophycideae</taxon>
        <taxon>Chroococcales</taxon>
        <taxon>Microcystaceae</taxon>
        <taxon>Microcystis</taxon>
    </lineage>
</organism>